<keyword evidence="1" id="KW-1133">Transmembrane helix</keyword>
<evidence type="ECO:0000313" key="3">
    <source>
        <dbReference type="Proteomes" id="UP000533724"/>
    </source>
</evidence>
<sequence length="84" mass="9281">MVRPVRAIVIAVLVLLVAFASAWSSLALWYRLPLPEVGRHASAISFGLFGASVVVALFGRRRWSLVQTGSRRAQFPPIAIHSRR</sequence>
<dbReference type="EMBL" id="JACIHI010000024">
    <property type="protein sequence ID" value="MBB4443415.1"/>
    <property type="molecule type" value="Genomic_DNA"/>
</dbReference>
<dbReference type="GO" id="GO:0008168">
    <property type="term" value="F:methyltransferase activity"/>
    <property type="evidence" value="ECO:0007669"/>
    <property type="project" value="UniProtKB-KW"/>
</dbReference>
<proteinExistence type="predicted"/>
<name>A0A7W6USC8_9HYPH</name>
<comment type="caution">
    <text evidence="2">The sequence shown here is derived from an EMBL/GenBank/DDBJ whole genome shotgun (WGS) entry which is preliminary data.</text>
</comment>
<protein>
    <submittedName>
        <fullName evidence="2">Protein-S-isoprenylcysteine O-methyltransferase Ste14</fullName>
    </submittedName>
</protein>
<dbReference type="Proteomes" id="UP000533724">
    <property type="component" value="Unassembled WGS sequence"/>
</dbReference>
<keyword evidence="1" id="KW-0472">Membrane</keyword>
<evidence type="ECO:0000313" key="2">
    <source>
        <dbReference type="EMBL" id="MBB4443415.1"/>
    </source>
</evidence>
<dbReference type="GO" id="GO:0032259">
    <property type="term" value="P:methylation"/>
    <property type="evidence" value="ECO:0007669"/>
    <property type="project" value="UniProtKB-KW"/>
</dbReference>
<reference evidence="2 3" key="1">
    <citation type="submission" date="2020-08" db="EMBL/GenBank/DDBJ databases">
        <title>Genomic Encyclopedia of Type Strains, Phase IV (KMG-V): Genome sequencing to study the core and pangenomes of soil and plant-associated prokaryotes.</title>
        <authorList>
            <person name="Whitman W."/>
        </authorList>
    </citation>
    <scope>NUCLEOTIDE SEQUENCE [LARGE SCALE GENOMIC DNA]</scope>
    <source>
        <strain evidence="2 3">SEMIA 414</strain>
    </source>
</reference>
<dbReference type="AlphaFoldDB" id="A0A7W6USC8"/>
<evidence type="ECO:0000256" key="1">
    <source>
        <dbReference type="SAM" id="Phobius"/>
    </source>
</evidence>
<organism evidence="2 3">
    <name type="scientific">Rhizobium esperanzae</name>
    <dbReference type="NCBI Taxonomy" id="1967781"/>
    <lineage>
        <taxon>Bacteria</taxon>
        <taxon>Pseudomonadati</taxon>
        <taxon>Pseudomonadota</taxon>
        <taxon>Alphaproteobacteria</taxon>
        <taxon>Hyphomicrobiales</taxon>
        <taxon>Rhizobiaceae</taxon>
        <taxon>Rhizobium/Agrobacterium group</taxon>
        <taxon>Rhizobium</taxon>
    </lineage>
</organism>
<gene>
    <name evidence="2" type="ORF">GGE15_006717</name>
</gene>
<keyword evidence="1" id="KW-0812">Transmembrane</keyword>
<keyword evidence="2" id="KW-0489">Methyltransferase</keyword>
<feature type="transmembrane region" description="Helical" evidence="1">
    <location>
        <begin position="37"/>
        <end position="58"/>
    </location>
</feature>
<dbReference type="RefSeq" id="WP_244666041.1">
    <property type="nucleotide sequence ID" value="NZ_JACIHI010000024.1"/>
</dbReference>
<keyword evidence="2" id="KW-0808">Transferase</keyword>
<accession>A0A7W6USC8</accession>